<dbReference type="STRING" id="538381.GCA_001696535_02389"/>
<dbReference type="PANTHER" id="PTHR42796:SF4">
    <property type="entry name" value="FUMARYLACETOACETATE HYDROLASE DOMAIN-CONTAINING PROTEIN 2A"/>
    <property type="match status" value="1"/>
</dbReference>
<evidence type="ECO:0000256" key="1">
    <source>
        <dbReference type="ARBA" id="ARBA00010211"/>
    </source>
</evidence>
<dbReference type="InterPro" id="IPR051121">
    <property type="entry name" value="FAH"/>
</dbReference>
<dbReference type="RefSeq" id="WP_097175674.1">
    <property type="nucleotide sequence ID" value="NZ_OBML01000009.1"/>
</dbReference>
<dbReference type="GO" id="GO:0003824">
    <property type="term" value="F:catalytic activity"/>
    <property type="evidence" value="ECO:0007669"/>
    <property type="project" value="InterPro"/>
</dbReference>
<dbReference type="InterPro" id="IPR011234">
    <property type="entry name" value="Fumarylacetoacetase-like_C"/>
</dbReference>
<dbReference type="Pfam" id="PF01557">
    <property type="entry name" value="FAA_hydrolase"/>
    <property type="match status" value="1"/>
</dbReference>
<sequence length="283" mass="30703">MKLCRFGENRLGVVRGEGVHDVSAVLEALPAHTYPLPEHDPLIAALDDLRPKMEALADETPAVPLSSVRLLPPVASPRKIIGAPVNYRLHLDEALEDPNIHHGTNIMPIDKAGLFLKATSSLIGPSEPVTIRFPEVRNDHEVELVAVIGRKADRVSRESALDHVAGYAIGLDMTVRGTQERSMRKSCDSYSVLGPWMVTADEIADPSDLDLELSVNGVTRQKARTADLIRDLATLIERASSFYTLMPGDLLFTGTPEGVSEVKAGDEMRATISSIGTMTVAVR</sequence>
<dbReference type="OrthoDB" id="9780293at2"/>
<keyword evidence="2" id="KW-0479">Metal-binding</keyword>
<comment type="similarity">
    <text evidence="1">Belongs to the FAH family.</text>
</comment>
<dbReference type="InterPro" id="IPR036663">
    <property type="entry name" value="Fumarylacetoacetase_C_sf"/>
</dbReference>
<dbReference type="Gene3D" id="3.90.850.10">
    <property type="entry name" value="Fumarylacetoacetase-like, C-terminal domain"/>
    <property type="match status" value="1"/>
</dbReference>
<dbReference type="Proteomes" id="UP000219331">
    <property type="component" value="Unassembled WGS sequence"/>
</dbReference>
<dbReference type="AlphaFoldDB" id="A0A285T8L1"/>
<proteinExistence type="inferred from homology"/>
<evidence type="ECO:0000313" key="5">
    <source>
        <dbReference type="Proteomes" id="UP000219331"/>
    </source>
</evidence>
<dbReference type="SUPFAM" id="SSF56529">
    <property type="entry name" value="FAH"/>
    <property type="match status" value="1"/>
</dbReference>
<evidence type="ECO:0000259" key="3">
    <source>
        <dbReference type="Pfam" id="PF01557"/>
    </source>
</evidence>
<dbReference type="PANTHER" id="PTHR42796">
    <property type="entry name" value="FUMARYLACETOACETATE HYDROLASE DOMAIN-CONTAINING PROTEIN 2A-RELATED"/>
    <property type="match status" value="1"/>
</dbReference>
<protein>
    <submittedName>
        <fullName evidence="4">2-keto-4-pentenoate hydratase/2-oxohepta-3-ene-1,7-dioic acid hydratase (Catechol pathway)</fullName>
    </submittedName>
</protein>
<dbReference type="GO" id="GO:0044281">
    <property type="term" value="P:small molecule metabolic process"/>
    <property type="evidence" value="ECO:0007669"/>
    <property type="project" value="UniProtKB-ARBA"/>
</dbReference>
<evidence type="ECO:0000313" key="4">
    <source>
        <dbReference type="EMBL" id="SOC17861.1"/>
    </source>
</evidence>
<evidence type="ECO:0000256" key="2">
    <source>
        <dbReference type="ARBA" id="ARBA00022723"/>
    </source>
</evidence>
<gene>
    <name evidence="4" type="ORF">SAMN05421512_109109</name>
</gene>
<organism evidence="4 5">
    <name type="scientific">Stappia indica</name>
    <dbReference type="NCBI Taxonomy" id="538381"/>
    <lineage>
        <taxon>Bacteria</taxon>
        <taxon>Pseudomonadati</taxon>
        <taxon>Pseudomonadota</taxon>
        <taxon>Alphaproteobacteria</taxon>
        <taxon>Hyphomicrobiales</taxon>
        <taxon>Stappiaceae</taxon>
        <taxon>Stappia</taxon>
    </lineage>
</organism>
<keyword evidence="5" id="KW-1185">Reference proteome</keyword>
<feature type="domain" description="Fumarylacetoacetase-like C-terminal" evidence="3">
    <location>
        <begin position="79"/>
        <end position="282"/>
    </location>
</feature>
<dbReference type="EMBL" id="OBML01000009">
    <property type="protein sequence ID" value="SOC17861.1"/>
    <property type="molecule type" value="Genomic_DNA"/>
</dbReference>
<name>A0A285T8L1_9HYPH</name>
<accession>A0A285T8L1</accession>
<dbReference type="GO" id="GO:0046872">
    <property type="term" value="F:metal ion binding"/>
    <property type="evidence" value="ECO:0007669"/>
    <property type="project" value="UniProtKB-KW"/>
</dbReference>
<reference evidence="4 5" key="1">
    <citation type="submission" date="2017-08" db="EMBL/GenBank/DDBJ databases">
        <authorList>
            <person name="de Groot N.N."/>
        </authorList>
    </citation>
    <scope>NUCLEOTIDE SEQUENCE [LARGE SCALE GENOMIC DNA]</scope>
    <source>
        <strain evidence="4 5">USBA 352</strain>
    </source>
</reference>